<evidence type="ECO:0000259" key="10">
    <source>
        <dbReference type="Pfam" id="PF12022"/>
    </source>
</evidence>
<dbReference type="Proteomes" id="UP001473302">
    <property type="component" value="Unassembled WGS sequence"/>
</dbReference>
<evidence type="ECO:0000256" key="7">
    <source>
        <dbReference type="ARBA" id="ARBA00023136"/>
    </source>
</evidence>
<dbReference type="InterPro" id="IPR009316">
    <property type="entry name" value="COG2"/>
</dbReference>
<feature type="domain" description="COG complex component COG2 C-terminal" evidence="10">
    <location>
        <begin position="414"/>
        <end position="700"/>
    </location>
</feature>
<evidence type="ECO:0000313" key="12">
    <source>
        <dbReference type="Proteomes" id="UP001473302"/>
    </source>
</evidence>
<evidence type="ECO:0000256" key="3">
    <source>
        <dbReference type="ARBA" id="ARBA00020977"/>
    </source>
</evidence>
<sequence>MTTQKKRNIFSFSDDEDEDDVFINSIKPLPSNVIERSAFTAAEFDPDTFLSSRRHLSLERMKTELNTHLTSLKAELVELINRDYQDFINLSTNLKGVDKNIQDLKSPLTDMEVQVKDVRDHFKDVTNSLEAQLESRARLRNKKATLKLLLHINDSVTKVEDLLDINADVLKPTSIALNNETNASDDSLGKQIERVAIEYNQMQYLVRKGKDLAYVAENEWRITRIKDTLEQKLSKALSIALSQIRRGEVTRATKQSLTQCLRTYALIDQTQTAERITREEFIRPSLTKIITQKAVEGARNYGSPTGTNETKHPLFIMYTKILTFVSTDLQPILDITQKTLKGSNYDILVNSLWLEATERINKECKSIFAAGQTDVFHKNYSATVSFISGLEGLCYSKRSLLYLRNHPTYNEFMKRWQLQVYFQLRFREIIKNVEETLNEPSESLSLNNANFTKDIILPGSEVVLTAIKKCWSDQIFLYGLSHRFWRLTLQLVLRYSGWASDVANNPANSSKDAEYPKLLAILEHDINNFVKIVKVQMNEIMLPKLPANVQDLPSLKESMNGALEQLTDLAVPKINSSITNRITAECAETLKLVKSITSHYRHTNKEAPKEASYFIPNLFKPLHHFIEQNQGWTDQEVQIVWAHAVVKNVVLQYTATVEDLLSSIKKTEESMSKLNKKKSPTGNGGLSDDDKIRLQIYLDVQQLGLELKPFNIETSQDYYKKLCTLVEPFGE</sequence>
<protein>
    <recommendedName>
        <fullName evidence="3">Conserved oligomeric Golgi complex subunit 2</fullName>
    </recommendedName>
    <alternativeName>
        <fullName evidence="8">Component of oligomeric Golgi complex 2</fullName>
    </alternativeName>
</protein>
<comment type="subcellular location">
    <subcellularLocation>
        <location evidence="1">Golgi apparatus membrane</location>
        <topology evidence="1">Peripheral membrane protein</topology>
    </subcellularLocation>
</comment>
<dbReference type="Pfam" id="PF12022">
    <property type="entry name" value="COG2_C"/>
    <property type="match status" value="1"/>
</dbReference>
<proteinExistence type="inferred from homology"/>
<evidence type="ECO:0000256" key="4">
    <source>
        <dbReference type="ARBA" id="ARBA00022448"/>
    </source>
</evidence>
<accession>A0ABP9ZBR6</accession>
<comment type="similarity">
    <text evidence="2">Belongs to the COG2 family.</text>
</comment>
<evidence type="ECO:0000256" key="5">
    <source>
        <dbReference type="ARBA" id="ARBA00022927"/>
    </source>
</evidence>
<name>A0ABP9ZBR6_9FUNG</name>
<feature type="domain" description="Conserved oligomeric Golgi complex subunit 2 N-terminal" evidence="9">
    <location>
        <begin position="36"/>
        <end position="104"/>
    </location>
</feature>
<keyword evidence="5" id="KW-0653">Protein transport</keyword>
<keyword evidence="7" id="KW-0472">Membrane</keyword>
<keyword evidence="6" id="KW-0333">Golgi apparatus</keyword>
<organism evidence="11 12">
    <name type="scientific">Mucor flavus</name>
    <dbReference type="NCBI Taxonomy" id="439312"/>
    <lineage>
        <taxon>Eukaryota</taxon>
        <taxon>Fungi</taxon>
        <taxon>Fungi incertae sedis</taxon>
        <taxon>Mucoromycota</taxon>
        <taxon>Mucoromycotina</taxon>
        <taxon>Mucoromycetes</taxon>
        <taxon>Mucorales</taxon>
        <taxon>Mucorineae</taxon>
        <taxon>Mucoraceae</taxon>
        <taxon>Mucor</taxon>
    </lineage>
</organism>
<dbReference type="PANTHER" id="PTHR12961">
    <property type="entry name" value="CONSERVED OLIGOMERIC GOLGI COMPLEX COMPONENT 2"/>
    <property type="match status" value="1"/>
</dbReference>
<comment type="caution">
    <text evidence="11">The sequence shown here is derived from an EMBL/GenBank/DDBJ whole genome shotgun (WGS) entry which is preliminary data.</text>
</comment>
<dbReference type="InterPro" id="IPR024602">
    <property type="entry name" value="COG_su2_N"/>
</dbReference>
<evidence type="ECO:0000256" key="6">
    <source>
        <dbReference type="ARBA" id="ARBA00023034"/>
    </source>
</evidence>
<dbReference type="Pfam" id="PF06148">
    <property type="entry name" value="COG2_N"/>
    <property type="match status" value="1"/>
</dbReference>
<gene>
    <name evidence="11" type="ORF">MFLAVUS_010089</name>
</gene>
<evidence type="ECO:0000313" key="11">
    <source>
        <dbReference type="EMBL" id="GAA5816559.1"/>
    </source>
</evidence>
<keyword evidence="4" id="KW-0813">Transport</keyword>
<dbReference type="PANTHER" id="PTHR12961:SF0">
    <property type="entry name" value="CONSERVED OLIGOMERIC GOLGI COMPLEX SUBUNIT 2"/>
    <property type="match status" value="1"/>
</dbReference>
<dbReference type="EMBL" id="BAABUK010000033">
    <property type="protein sequence ID" value="GAA5816559.1"/>
    <property type="molecule type" value="Genomic_DNA"/>
</dbReference>
<evidence type="ECO:0000259" key="9">
    <source>
        <dbReference type="Pfam" id="PF06148"/>
    </source>
</evidence>
<reference evidence="11 12" key="1">
    <citation type="submission" date="2024-04" db="EMBL/GenBank/DDBJ databases">
        <title>genome sequences of Mucor flavus KT1a and Helicostylum pulchrum KT1b strains isolated from the surface of a dry-aged beef.</title>
        <authorList>
            <person name="Toyotome T."/>
            <person name="Hosono M."/>
            <person name="Torimaru M."/>
            <person name="Fukuda K."/>
            <person name="Mikami N."/>
        </authorList>
    </citation>
    <scope>NUCLEOTIDE SEQUENCE [LARGE SCALE GENOMIC DNA]</scope>
    <source>
        <strain evidence="11 12">KT1a</strain>
    </source>
</reference>
<keyword evidence="12" id="KW-1185">Reference proteome</keyword>
<evidence type="ECO:0000256" key="1">
    <source>
        <dbReference type="ARBA" id="ARBA00004395"/>
    </source>
</evidence>
<evidence type="ECO:0000256" key="2">
    <source>
        <dbReference type="ARBA" id="ARBA00007603"/>
    </source>
</evidence>
<dbReference type="InterPro" id="IPR024603">
    <property type="entry name" value="COG_complex_COG2_C"/>
</dbReference>
<evidence type="ECO:0000256" key="8">
    <source>
        <dbReference type="ARBA" id="ARBA00031344"/>
    </source>
</evidence>